<dbReference type="GO" id="GO:0030018">
    <property type="term" value="C:Z disc"/>
    <property type="evidence" value="ECO:0007669"/>
    <property type="project" value="TreeGrafter"/>
</dbReference>
<comment type="subcellular location">
    <subcellularLocation>
        <location evidence="1">Membrane</location>
        <topology evidence="1">Multi-pass membrane protein</topology>
    </subcellularLocation>
</comment>
<feature type="compositionally biased region" description="Acidic residues" evidence="5">
    <location>
        <begin position="903"/>
        <end position="923"/>
    </location>
</feature>
<feature type="non-terminal residue" evidence="8">
    <location>
        <position position="1"/>
    </location>
</feature>
<dbReference type="PANTHER" id="PTHR46399:SF9">
    <property type="entry name" value="RYANODINE RECEPTOR 3"/>
    <property type="match status" value="1"/>
</dbReference>
<feature type="region of interest" description="Disordered" evidence="5">
    <location>
        <begin position="1114"/>
        <end position="1169"/>
    </location>
</feature>
<dbReference type="EMBL" id="CAAE01015019">
    <property type="protein sequence ID" value="CAG10671.1"/>
    <property type="molecule type" value="Genomic_DNA"/>
</dbReference>
<feature type="transmembrane region" description="Helical" evidence="6">
    <location>
        <begin position="1458"/>
        <end position="1482"/>
    </location>
</feature>
<dbReference type="GO" id="GO:0042383">
    <property type="term" value="C:sarcolemma"/>
    <property type="evidence" value="ECO:0007669"/>
    <property type="project" value="TreeGrafter"/>
</dbReference>
<evidence type="ECO:0000256" key="6">
    <source>
        <dbReference type="SAM" id="Phobius"/>
    </source>
</evidence>
<evidence type="ECO:0000313" key="8">
    <source>
        <dbReference type="EMBL" id="CAG10671.1"/>
    </source>
</evidence>
<dbReference type="InterPro" id="IPR011992">
    <property type="entry name" value="EF-hand-dom_pair"/>
</dbReference>
<dbReference type="GO" id="GO:0006874">
    <property type="term" value="P:intracellular calcium ion homeostasis"/>
    <property type="evidence" value="ECO:0007669"/>
    <property type="project" value="InterPro"/>
</dbReference>
<dbReference type="InterPro" id="IPR005821">
    <property type="entry name" value="Ion_trans_dom"/>
</dbReference>
<dbReference type="GO" id="GO:0005219">
    <property type="term" value="F:ryanodine-sensitive calcium-release channel activity"/>
    <property type="evidence" value="ECO:0007669"/>
    <property type="project" value="InterPro"/>
</dbReference>
<evidence type="ECO:0000256" key="5">
    <source>
        <dbReference type="SAM" id="MobiDB-lite"/>
    </source>
</evidence>
<dbReference type="GO" id="GO:0005509">
    <property type="term" value="F:calcium ion binding"/>
    <property type="evidence" value="ECO:0007669"/>
    <property type="project" value="InterPro"/>
</dbReference>
<dbReference type="GO" id="GO:0034704">
    <property type="term" value="C:calcium channel complex"/>
    <property type="evidence" value="ECO:0007669"/>
    <property type="project" value="TreeGrafter"/>
</dbReference>
<dbReference type="Pfam" id="PF08454">
    <property type="entry name" value="RIH_assoc"/>
    <property type="match status" value="1"/>
</dbReference>
<proteinExistence type="predicted"/>
<dbReference type="FunFam" id="1.10.238.10:FF:000040">
    <property type="entry name" value="Ryanodine receptor 2"/>
    <property type="match status" value="1"/>
</dbReference>
<organism evidence="8">
    <name type="scientific">Tetraodon nigroviridis</name>
    <name type="common">Spotted green pufferfish</name>
    <name type="synonym">Chelonodon nigroviridis</name>
    <dbReference type="NCBI Taxonomy" id="99883"/>
    <lineage>
        <taxon>Eukaryota</taxon>
        <taxon>Metazoa</taxon>
        <taxon>Chordata</taxon>
        <taxon>Craniata</taxon>
        <taxon>Vertebrata</taxon>
        <taxon>Euteleostomi</taxon>
        <taxon>Actinopterygii</taxon>
        <taxon>Neopterygii</taxon>
        <taxon>Teleostei</taxon>
        <taxon>Neoteleostei</taxon>
        <taxon>Acanthomorphata</taxon>
        <taxon>Eupercaria</taxon>
        <taxon>Tetraodontiformes</taxon>
        <taxon>Tetradontoidea</taxon>
        <taxon>Tetraodontidae</taxon>
        <taxon>Tetraodon</taxon>
    </lineage>
</organism>
<dbReference type="Gene3D" id="1.10.238.10">
    <property type="entry name" value="EF-hand"/>
    <property type="match status" value="1"/>
</dbReference>
<reference evidence="8" key="1">
    <citation type="journal article" date="2004" name="Nature">
        <title>Genome duplication in the teleost fish Tetraodon nigroviridis reveals the early vertebrate proto-karyotype.</title>
        <authorList>
            <person name="Jaillon O."/>
            <person name="Aury J.-M."/>
            <person name="Brunet F."/>
            <person name="Petit J.-L."/>
            <person name="Stange-Thomann N."/>
            <person name="Mauceli E."/>
            <person name="Bouneau L."/>
            <person name="Fischer C."/>
            <person name="Ozouf-Costaz C."/>
            <person name="Bernot A."/>
            <person name="Nicaud S."/>
            <person name="Jaffe D."/>
            <person name="Fisher S."/>
            <person name="Lutfalla G."/>
            <person name="Dossat C."/>
            <person name="Segurens B."/>
            <person name="Dasilva C."/>
            <person name="Salanoubat M."/>
            <person name="Levy M."/>
            <person name="Boudet N."/>
            <person name="Castellano S."/>
            <person name="Anthouard V."/>
            <person name="Jubin C."/>
            <person name="Castelli V."/>
            <person name="Katinka M."/>
            <person name="Vacherie B."/>
            <person name="Biemont C."/>
            <person name="Skalli Z."/>
            <person name="Cattolico L."/>
            <person name="Poulain J."/>
            <person name="De Berardinis V."/>
            <person name="Cruaud C."/>
            <person name="Duprat S."/>
            <person name="Brottier P."/>
            <person name="Coutanceau J.-P."/>
            <person name="Gouzy J."/>
            <person name="Parra G."/>
            <person name="Lardier G."/>
            <person name="Chapple C."/>
            <person name="McKernan K.J."/>
            <person name="McEwan P."/>
            <person name="Bosak S."/>
            <person name="Kellis M."/>
            <person name="Volff J.-N."/>
            <person name="Guigo R."/>
            <person name="Zody M.C."/>
            <person name="Mesirov J."/>
            <person name="Lindblad-Toh K."/>
            <person name="Birren B."/>
            <person name="Nusbaum C."/>
            <person name="Kahn D."/>
            <person name="Robinson-Rechavi M."/>
            <person name="Laudet V."/>
            <person name="Schachter V."/>
            <person name="Quetier F."/>
            <person name="Saurin W."/>
            <person name="Scarpelli C."/>
            <person name="Wincker P."/>
            <person name="Lander E.S."/>
            <person name="Weissenbach J."/>
            <person name="Roest Crollius H."/>
        </authorList>
    </citation>
    <scope>NUCLEOTIDE SEQUENCE [LARGE SCALE GENOMIC DNA]</scope>
</reference>
<dbReference type="InterPro" id="IPR002048">
    <property type="entry name" value="EF_hand_dom"/>
</dbReference>
<evidence type="ECO:0000256" key="2">
    <source>
        <dbReference type="ARBA" id="ARBA00022692"/>
    </source>
</evidence>
<dbReference type="InterPro" id="IPR013662">
    <property type="entry name" value="RIH_assoc-dom"/>
</dbReference>
<feature type="transmembrane region" description="Helical" evidence="6">
    <location>
        <begin position="1570"/>
        <end position="1592"/>
    </location>
</feature>
<dbReference type="Pfam" id="PF00520">
    <property type="entry name" value="Ion_trans"/>
    <property type="match status" value="1"/>
</dbReference>
<comment type="caution">
    <text evidence="8">The sequence shown here is derived from an EMBL/GenBank/DDBJ whole genome shotgun (WGS) entry which is preliminary data.</text>
</comment>
<sequence>MTTPLFSRKSCDLVFLSGGQDQERRHKKRRGEFYSVQTSLIVAALKKMLPIGLNMCTPGDQELISLAKMRYLLKDTDEEVKDHIQQNLHLREKSEDPAVRWQLNLYRDRALRFEGPPDPEKVLDRIQRISAAVFNLEQVEQPLRSKKCVWQKLLSKQRKRAVVACFRMAPLYNLPRHRSINLFLQAYQRIWIETEEYSFEEKLVQDLAKIQPKIEEEEEEEVRKQPDPLHQLILHFSHNALTECSSLEEDPLYIAYADMMAKSCAEGEEEEEEKEKTFEVGKLLLCMAGLFLFSSFEIWLTVLSLMQEKEMEKQKMLYQQARLHDRGAAEMVLQMISASKGGELRFFFLCAPFLTRSVCGLSSPGRLGAMVTVTLKLGISILNGGNILVQQKMLDYLKEKRDVGFFKSLSGLMMSCSVLDLNAFERQNKAEGLGMVTEEGSSSKVLQDDEFTKDLFRFLQLLCEGHNNGRFDIKLTVSVFVTMPRNLTFSFVLDFQNFLRTQTGNTTTVNIIISTVDYLLRLQESISDFYWYYSGKDVIDEAGQRNFSRALAVAKQVFNSLTEYIQGPCVGNQQSLAHSRLWDAVVGFLHVFANMQMKLSQDLGQACPTLSLSGVNSVFVLSGQDSSQIELLKELLDLQQDMIVMMLSLLEGSLFELYSIEPKARLISLFGMLLLLFFVCGHHTCVRFIVGNVVNGTIGKQMVDTLVESSSNVEMILKFFDMFLKLKDLTTSDSFKEYDPENKGVISKKDFQKSMENQKQYSQSEIEFLLSCAEADENDMFNYKQFVDRFHEPAKDIGFNVAVLLTNLSEHMPHDARLSTFLDLAESVLSYFEPYLGRIEIMGGAKRIERVYFEISESSRTQWEKPQRGESEKMELFVNFCEDTIFEMQLASQISEPDPVERAEEDEDDGQSVQENQEEEEEQSVLLESSSAFTVACISMRKSLCHFRQLLTLRSLRRQYRTFRKMTVREMVQGFFSFFWIIITGFLHFFYSLVWGFFHILWTTMFGGGFVEGAKNMKVTDILGNMPDPTQFGIHGDVLELEKIEANEASALADIGQMSQGDAAEAALMAELLNVQPRKEGKHGSEPGLGDVSEVVVGDAPSIASAVKQKKAQMAAKKTASNGEHKSDLEKVDSEYGEKNDHVRTKDEAPQGSSVEEKKAPKKRLGQRKEPPEAFMASFFASVEIYQTKILNYLARNFYNLRFLALFVAFAINFILLFYKVTGDYSDEEDLWNGRRRTGGEEEEEGALEYFILQESTGYMAPALRCLAILHTIISFLCVVGYYYLKVPLVVFKREKEIARKLEFAGLYITEQPSDDDIKGQWDRLVINTPSFPNNYWDKFVKRKVIKKYGDLYGAERIAELLGLDKSALDFNPTEETVTKEASLVSWLSSIDTKYHVWKMGVVFTDNVSWNRGSERVKRTRVFLTENANALLSLLLSQSFLYLVWYTTMSILGHYNNFFFAAHLLDIAMGFKTLRTILSSVTHNGKQVRRRRAGTDGGPVGSRGLSLHGGGLQLLQKVYNKSEDEDEPDMKCDDMMTCYLFHMYVGVRAGGGIGDEIEDPAGDPYELYRILFDITFFFFVIVILLAIIQGALRVIQQFHLTQSAFYEAVCFCARRSDHRCLWRAERSAGTSQRGHGGEAGGKERNIRSQEPFGDALFRLQTKCFICGIGNDYFDTTPHGFETHTLQEHNLANYLFFLMYLINKDETEHTGQESYVWKMYQERCWDFFPAGDCFRKQYEDQL</sequence>
<gene>
    <name evidence="8" type="ORF">GSTENG00032379001</name>
</gene>
<reference evidence="8" key="2">
    <citation type="submission" date="2004-02" db="EMBL/GenBank/DDBJ databases">
        <authorList>
            <consortium name="Genoscope"/>
            <consortium name="Whitehead Institute Centre for Genome Research"/>
        </authorList>
    </citation>
    <scope>NUCLEOTIDE SEQUENCE</scope>
</reference>
<evidence type="ECO:0000259" key="7">
    <source>
        <dbReference type="PROSITE" id="PS50222"/>
    </source>
</evidence>
<dbReference type="OrthoDB" id="300855at2759"/>
<evidence type="ECO:0000256" key="1">
    <source>
        <dbReference type="ARBA" id="ARBA00004141"/>
    </source>
</evidence>
<dbReference type="PROSITE" id="PS50222">
    <property type="entry name" value="EF_HAND_2"/>
    <property type="match status" value="1"/>
</dbReference>
<feature type="compositionally biased region" description="Basic and acidic residues" evidence="5">
    <location>
        <begin position="1123"/>
        <end position="1159"/>
    </location>
</feature>
<dbReference type="KEGG" id="tng:GSTEN00032379G001"/>
<dbReference type="SUPFAM" id="SSF47473">
    <property type="entry name" value="EF-hand"/>
    <property type="match status" value="1"/>
</dbReference>
<dbReference type="GO" id="GO:0014808">
    <property type="term" value="P:release of sequestered calcium ion into cytosol by sarcoplasmic reticulum"/>
    <property type="evidence" value="ECO:0007669"/>
    <property type="project" value="TreeGrafter"/>
</dbReference>
<dbReference type="GO" id="GO:0005790">
    <property type="term" value="C:smooth endoplasmic reticulum"/>
    <property type="evidence" value="ECO:0007669"/>
    <property type="project" value="TreeGrafter"/>
</dbReference>
<keyword evidence="3 6" id="KW-1133">Transmembrane helix</keyword>
<keyword evidence="2 6" id="KW-0812">Transmembrane</keyword>
<name>Q4RLR1_TETNG</name>
<dbReference type="PANTHER" id="PTHR46399">
    <property type="entry name" value="B30.2/SPRY DOMAIN-CONTAINING PROTEIN"/>
    <property type="match status" value="1"/>
</dbReference>
<dbReference type="GO" id="GO:0006941">
    <property type="term" value="P:striated muscle contraction"/>
    <property type="evidence" value="ECO:0007669"/>
    <property type="project" value="TreeGrafter"/>
</dbReference>
<dbReference type="GO" id="GO:0033017">
    <property type="term" value="C:sarcoplasmic reticulum membrane"/>
    <property type="evidence" value="ECO:0007669"/>
    <property type="project" value="TreeGrafter"/>
</dbReference>
<feature type="transmembrane region" description="Helical" evidence="6">
    <location>
        <begin position="1262"/>
        <end position="1285"/>
    </location>
</feature>
<feature type="transmembrane region" description="Helical" evidence="6">
    <location>
        <begin position="1428"/>
        <end position="1446"/>
    </location>
</feature>
<dbReference type="Pfam" id="PF06459">
    <property type="entry name" value="RR_TM4-6"/>
    <property type="match status" value="1"/>
</dbReference>
<accession>Q4RLR1</accession>
<dbReference type="InterPro" id="IPR009460">
    <property type="entry name" value="Ryanrecept_TM4-6"/>
</dbReference>
<evidence type="ECO:0000256" key="4">
    <source>
        <dbReference type="ARBA" id="ARBA00023136"/>
    </source>
</evidence>
<evidence type="ECO:0000256" key="3">
    <source>
        <dbReference type="ARBA" id="ARBA00022989"/>
    </source>
</evidence>
<feature type="domain" description="EF-hand" evidence="7">
    <location>
        <begin position="735"/>
        <end position="761"/>
    </location>
</feature>
<feature type="transmembrane region" description="Helical" evidence="6">
    <location>
        <begin position="971"/>
        <end position="991"/>
    </location>
</feature>
<dbReference type="InterPro" id="IPR015925">
    <property type="entry name" value="Ryanodine_IP3_receptor"/>
</dbReference>
<feature type="transmembrane region" description="Helical" evidence="6">
    <location>
        <begin position="1199"/>
        <end position="1219"/>
    </location>
</feature>
<feature type="region of interest" description="Disordered" evidence="5">
    <location>
        <begin position="896"/>
        <end position="926"/>
    </location>
</feature>
<keyword evidence="4 6" id="KW-0472">Membrane</keyword>
<protein>
    <submittedName>
        <fullName evidence="8">(spotted green pufferfish) hypothetical protein</fullName>
    </submittedName>
</protein>